<dbReference type="GO" id="GO:0004888">
    <property type="term" value="F:transmembrane signaling receptor activity"/>
    <property type="evidence" value="ECO:0007669"/>
    <property type="project" value="InterPro"/>
</dbReference>
<keyword evidence="3 5" id="KW-0807">Transducer</keyword>
<keyword evidence="6" id="KW-0175">Coiled coil</keyword>
<name>A0A4P9K5E3_9GAMM</name>
<feature type="domain" description="HAMP" evidence="9">
    <location>
        <begin position="361"/>
        <end position="413"/>
    </location>
</feature>
<comment type="subcellular location">
    <subcellularLocation>
        <location evidence="1">Membrane</location>
    </subcellularLocation>
</comment>
<dbReference type="PROSITE" id="PS50885">
    <property type="entry name" value="HAMP"/>
    <property type="match status" value="2"/>
</dbReference>
<evidence type="ECO:0000259" key="9">
    <source>
        <dbReference type="PROSITE" id="PS50885"/>
    </source>
</evidence>
<comment type="similarity">
    <text evidence="4">Belongs to the methyl-accepting chemotaxis (MCP) protein family.</text>
</comment>
<evidence type="ECO:0000256" key="6">
    <source>
        <dbReference type="SAM" id="Coils"/>
    </source>
</evidence>
<dbReference type="GO" id="GO:0007165">
    <property type="term" value="P:signal transduction"/>
    <property type="evidence" value="ECO:0007669"/>
    <property type="project" value="UniProtKB-KW"/>
</dbReference>
<dbReference type="EMBL" id="CP040602">
    <property type="protein sequence ID" value="QCU89457.1"/>
    <property type="molecule type" value="Genomic_DNA"/>
</dbReference>
<dbReference type="PRINTS" id="PR00260">
    <property type="entry name" value="CHEMTRNSDUCR"/>
</dbReference>
<keyword evidence="2" id="KW-0488">Methylation</keyword>
<protein>
    <submittedName>
        <fullName evidence="10">HAMP domain-containing protein</fullName>
    </submittedName>
</protein>
<feature type="coiled-coil region" evidence="6">
    <location>
        <begin position="284"/>
        <end position="311"/>
    </location>
</feature>
<dbReference type="AlphaFoldDB" id="A0A4P9K5E3"/>
<feature type="coiled-coil region" evidence="6">
    <location>
        <begin position="90"/>
        <end position="138"/>
    </location>
</feature>
<dbReference type="OrthoDB" id="6433966at2"/>
<gene>
    <name evidence="10" type="ORF">FE785_01810</name>
</gene>
<evidence type="ECO:0000256" key="3">
    <source>
        <dbReference type="ARBA" id="ARBA00023224"/>
    </source>
</evidence>
<evidence type="ECO:0000256" key="4">
    <source>
        <dbReference type="ARBA" id="ARBA00029447"/>
    </source>
</evidence>
<dbReference type="Pfam" id="PF18947">
    <property type="entry name" value="HAMP_2"/>
    <property type="match status" value="1"/>
</dbReference>
<dbReference type="FunFam" id="1.10.287.950:FF:000001">
    <property type="entry name" value="Methyl-accepting chemotaxis sensory transducer"/>
    <property type="match status" value="1"/>
</dbReference>
<accession>A0A4P9K5E3</accession>
<dbReference type="PANTHER" id="PTHR43531">
    <property type="entry name" value="PROTEIN ICFG"/>
    <property type="match status" value="1"/>
</dbReference>
<dbReference type="InterPro" id="IPR004090">
    <property type="entry name" value="Chemotax_Me-accpt_rcpt"/>
</dbReference>
<dbReference type="SMART" id="SM00304">
    <property type="entry name" value="HAMP"/>
    <property type="match status" value="2"/>
</dbReference>
<keyword evidence="7" id="KW-0472">Membrane</keyword>
<feature type="domain" description="HAMP" evidence="9">
    <location>
        <begin position="574"/>
        <end position="626"/>
    </location>
</feature>
<feature type="domain" description="Methyl-accepting transducer" evidence="8">
    <location>
        <begin position="631"/>
        <end position="860"/>
    </location>
</feature>
<keyword evidence="7" id="KW-1133">Transmembrane helix</keyword>
<dbReference type="InterPro" id="IPR051310">
    <property type="entry name" value="MCP_chemotaxis"/>
</dbReference>
<evidence type="ECO:0000313" key="11">
    <source>
        <dbReference type="Proteomes" id="UP000304864"/>
    </source>
</evidence>
<evidence type="ECO:0000256" key="7">
    <source>
        <dbReference type="SAM" id="Phobius"/>
    </source>
</evidence>
<dbReference type="InterPro" id="IPR003660">
    <property type="entry name" value="HAMP_dom"/>
</dbReference>
<dbReference type="PANTHER" id="PTHR43531:SF14">
    <property type="entry name" value="METHYL-ACCEPTING CHEMOTAXIS PROTEIN I-RELATED"/>
    <property type="match status" value="1"/>
</dbReference>
<dbReference type="Pfam" id="PF00015">
    <property type="entry name" value="MCPsignal"/>
    <property type="match status" value="1"/>
</dbReference>
<dbReference type="SMART" id="SM00283">
    <property type="entry name" value="MA"/>
    <property type="match status" value="1"/>
</dbReference>
<dbReference type="Proteomes" id="UP000304864">
    <property type="component" value="Chromosome"/>
</dbReference>
<evidence type="ECO:0000256" key="1">
    <source>
        <dbReference type="ARBA" id="ARBA00004370"/>
    </source>
</evidence>
<evidence type="ECO:0000259" key="8">
    <source>
        <dbReference type="PROSITE" id="PS50111"/>
    </source>
</evidence>
<evidence type="ECO:0000313" key="10">
    <source>
        <dbReference type="EMBL" id="QCU89457.1"/>
    </source>
</evidence>
<feature type="transmembrane region" description="Helical" evidence="7">
    <location>
        <begin position="20"/>
        <end position="39"/>
    </location>
</feature>
<dbReference type="InterPro" id="IPR004089">
    <property type="entry name" value="MCPsignal_dom"/>
</dbReference>
<dbReference type="KEGG" id="thig:FE785_01810"/>
<dbReference type="GO" id="GO:0005886">
    <property type="term" value="C:plasma membrane"/>
    <property type="evidence" value="ECO:0007669"/>
    <property type="project" value="TreeGrafter"/>
</dbReference>
<dbReference type="Gene3D" id="3.30.450.20">
    <property type="entry name" value="PAS domain"/>
    <property type="match status" value="1"/>
</dbReference>
<evidence type="ECO:0000256" key="2">
    <source>
        <dbReference type="ARBA" id="ARBA00022481"/>
    </source>
</evidence>
<organism evidence="10 11">
    <name type="scientific">Thiomicrorhabdus sediminis</name>
    <dbReference type="NCBI Taxonomy" id="2580412"/>
    <lineage>
        <taxon>Bacteria</taxon>
        <taxon>Pseudomonadati</taxon>
        <taxon>Pseudomonadota</taxon>
        <taxon>Gammaproteobacteria</taxon>
        <taxon>Thiotrichales</taxon>
        <taxon>Piscirickettsiaceae</taxon>
        <taxon>Thiomicrorhabdus</taxon>
    </lineage>
</organism>
<proteinExistence type="inferred from homology"/>
<dbReference type="GO" id="GO:0006935">
    <property type="term" value="P:chemotaxis"/>
    <property type="evidence" value="ECO:0007669"/>
    <property type="project" value="UniProtKB-KW"/>
</dbReference>
<reference evidence="10 11" key="1">
    <citation type="submission" date="2019-05" db="EMBL/GenBank/DDBJ databases">
        <title>Thiomicrorhabdus sediminis sp. nov, a novel sulfur-oxidizing bacterium isolated from coastal sediment.</title>
        <authorList>
            <person name="Liu X."/>
        </authorList>
    </citation>
    <scope>NUCLEOTIDE SEQUENCE [LARGE SCALE GENOMIC DNA]</scope>
    <source>
        <strain evidence="10 11">G1</strain>
    </source>
</reference>
<dbReference type="Gene3D" id="1.10.287.950">
    <property type="entry name" value="Methyl-accepting chemotaxis protein"/>
    <property type="match status" value="1"/>
</dbReference>
<dbReference type="CDD" id="cd11386">
    <property type="entry name" value="MCP_signal"/>
    <property type="match status" value="1"/>
</dbReference>
<dbReference type="Gene3D" id="6.10.340.10">
    <property type="match status" value="1"/>
</dbReference>
<dbReference type="PROSITE" id="PS50111">
    <property type="entry name" value="CHEMOTAXIS_TRANSDUC_2"/>
    <property type="match status" value="1"/>
</dbReference>
<feature type="transmembrane region" description="Helical" evidence="7">
    <location>
        <begin position="341"/>
        <end position="364"/>
    </location>
</feature>
<keyword evidence="7" id="KW-0812">Transmembrane</keyword>
<sequence length="883" mass="96901">MTNLFKGAAMLKRFKLSHLLLTSFSLISALILIISLMGYSSTKELKGILDYISGPAWDTADGAMEGAIGIEKQMLSMENYLDDINNSKALEKFEAALAIEKESLDRMSNTGQINSESIEQLNLARANFRQASEKLQEDYRQFTESEIQRHQTYEVLLKSLDEIEALGDGYVDVFAEQPDSLVSWNSGLNKAWTMADGIMEYRILMLTRGGYYQALLRTKDFAKYLPLIKEPLTDINAILEELGITQGQPITEDLDNYKIQSGALAGQTFAETLMNGTKQNVSTFDNAISKLKALENSYKDYQAASEELLETIEHVKDLADGKVFNAIDVVDDIFAEITAKLIVAVVIALLLSIAVSFLIIRLVLNNTKDAKNLAHSISSGNLSNQIQGSSKTEFGSLMLELSAMQDSLKQSRDEMQSHLNESKLIVDALDNASANVIIANNDEKVVFVNQQMKQLVDANRNEFASKIKGLQNDGKIEETDIFKQLKISCQTTQQTIHIGSLTIELSSQAIHNVQQELIGYFTEWKNVTHTLAIEQQVKQLIAAASQGKLDQRLDTDHLDGFLLELGNGINSMMQNIQHSLKSFITAASQLSEGDLTAHVDQKLEGELKIFKDSLNQATANIASLVSDILQTADQVNTTANNIMSANREVNQITQANAASVEQTAASLEQMTSSLKQSADFTKQVNDSSTGTVNKAQSNTQVVEQSVAAMHSIKEVSVKIDGITNLIDSIAFQTNLLALNAAVEAARAGEHGRGFAVVAGEVRNLAQKSAEAAKEIKQLVAEVNTKVESGTNLVETTSTVMADIINEIQNVGGMIEEIAKSSNEQEKGILQVNQAVSTFDTSTQKTAAMIDDTSASSQELNRMVEELRDKLQQFKLPNQLTHLD</sequence>
<dbReference type="SUPFAM" id="SSF58104">
    <property type="entry name" value="Methyl-accepting chemotaxis protein (MCP) signaling domain"/>
    <property type="match status" value="1"/>
</dbReference>
<keyword evidence="11" id="KW-1185">Reference proteome</keyword>
<evidence type="ECO:0000256" key="5">
    <source>
        <dbReference type="PROSITE-ProRule" id="PRU00284"/>
    </source>
</evidence>
<dbReference type="Pfam" id="PF00672">
    <property type="entry name" value="HAMP"/>
    <property type="match status" value="1"/>
</dbReference>